<feature type="compositionally biased region" description="Polar residues" evidence="2">
    <location>
        <begin position="543"/>
        <end position="552"/>
    </location>
</feature>
<dbReference type="PANTHER" id="PTHR13275">
    <property type="entry name" value="YL-1 PROTEIN TRANSCRIPTION FACTOR-LIKE 1"/>
    <property type="match status" value="1"/>
</dbReference>
<feature type="compositionally biased region" description="Basic and acidic residues" evidence="2">
    <location>
        <begin position="183"/>
        <end position="221"/>
    </location>
</feature>
<dbReference type="HOGENOM" id="CLU_008699_2_0_1"/>
<feature type="compositionally biased region" description="Basic and acidic residues" evidence="2">
    <location>
        <begin position="109"/>
        <end position="121"/>
    </location>
</feature>
<sequence>MSDQEQTEDTPQLSDSDSSEDESDRELIESLVAGRERRKTAGNRYDRETILEEAPAEEDPDEVALLFADNEEGEDEEFKSDEPDDEADMSSSDDDDQGPNAAADDLEGEKEIIKQAKDERSKKRRADLALTSAAGLRKKLKTNPTQPTLPAAKPKPSKKKERVTWVHAQDSGRSSLRKQTIAHRAETIQRLKESEAQSKKLKALKEKRDRERAEDAPKELTQADRLAEAARVERQNAKSLNRWEALEKKRQEEQAAKLAALKNRKLEGPVVSWWSAKATWIGPRLNKIGTKDAGDILEGGGAITKKKPGRKTKAELERLAAEKKAEEGTPATAPTSTENIAPVAQAEVPQPSKVLAGTEDIAPAPASSEPELAAPVLDPSGEAADPPVPSLVTATDVIPNPESRPTQPVGDKLQQPREQQVEPNSTPSTELPRGFADSFLEGIEEYASMQEEARPPNKDLGNEENLAKSTKIDEPKLDVQMIDALGDEPEATAPTAPTTSQAAPSDVNSSPHRKEIPSLVPSTIATNPSPAQPASDPVISEDMAQQNGQASVKQPPVQEAEDQSVVRSERVEQQGLEVKADKSVPEPLPEREPVIEHSTRNLVILEKFDGLSNQARQEFSIFYNQRKPGKAVKSLKHSQELCPITAFPVRYRDPATGIGFATAAAYKKLQEVKDHQFIWSSMLGCYVGRDGAVAARGVPEGFLQE</sequence>
<dbReference type="SMART" id="SM00993">
    <property type="entry name" value="YL1_C"/>
    <property type="match status" value="1"/>
</dbReference>
<dbReference type="GO" id="GO:0005634">
    <property type="term" value="C:nucleus"/>
    <property type="evidence" value="ECO:0007669"/>
    <property type="project" value="TreeGrafter"/>
</dbReference>
<organism evidence="4 5">
    <name type="scientific">Exophiala aquamarina CBS 119918</name>
    <dbReference type="NCBI Taxonomy" id="1182545"/>
    <lineage>
        <taxon>Eukaryota</taxon>
        <taxon>Fungi</taxon>
        <taxon>Dikarya</taxon>
        <taxon>Ascomycota</taxon>
        <taxon>Pezizomycotina</taxon>
        <taxon>Eurotiomycetes</taxon>
        <taxon>Chaetothyriomycetidae</taxon>
        <taxon>Chaetothyriales</taxon>
        <taxon>Herpotrichiellaceae</taxon>
        <taxon>Exophiala</taxon>
    </lineage>
</organism>
<comment type="similarity">
    <text evidence="1">Belongs to the VPS72/YL1 family.</text>
</comment>
<dbReference type="AlphaFoldDB" id="A0A072NXL5"/>
<dbReference type="EMBL" id="AMGV01000019">
    <property type="protein sequence ID" value="KEF52172.1"/>
    <property type="molecule type" value="Genomic_DNA"/>
</dbReference>
<proteinExistence type="inferred from homology"/>
<dbReference type="InterPro" id="IPR046757">
    <property type="entry name" value="YL1_N"/>
</dbReference>
<feature type="compositionally biased region" description="Acidic residues" evidence="2">
    <location>
        <begin position="69"/>
        <end position="97"/>
    </location>
</feature>
<dbReference type="PANTHER" id="PTHR13275:SF4">
    <property type="entry name" value="VACUOLAR PROTEIN SORTING-ASSOCIATED PROTEIN 72 HOMOLOG"/>
    <property type="match status" value="1"/>
</dbReference>
<feature type="compositionally biased region" description="Polar residues" evidence="2">
    <location>
        <begin position="520"/>
        <end position="529"/>
    </location>
</feature>
<gene>
    <name evidence="4" type="ORF">A1O9_11799</name>
</gene>
<feature type="compositionally biased region" description="Basic and acidic residues" evidence="2">
    <location>
        <begin position="567"/>
        <end position="589"/>
    </location>
</feature>
<feature type="compositionally biased region" description="Polar residues" evidence="2">
    <location>
        <begin position="416"/>
        <end position="429"/>
    </location>
</feature>
<feature type="domain" description="Vps72/YL1 C-terminal" evidence="3">
    <location>
        <begin position="640"/>
        <end position="669"/>
    </location>
</feature>
<feature type="compositionally biased region" description="Basic and acidic residues" evidence="2">
    <location>
        <begin position="312"/>
        <end position="327"/>
    </location>
</feature>
<name>A0A072NXL5_9EURO</name>
<evidence type="ECO:0000256" key="1">
    <source>
        <dbReference type="ARBA" id="ARBA00006832"/>
    </source>
</evidence>
<dbReference type="Pfam" id="PF05764">
    <property type="entry name" value="YL1"/>
    <property type="match status" value="1"/>
</dbReference>
<dbReference type="Proteomes" id="UP000027920">
    <property type="component" value="Unassembled WGS sequence"/>
</dbReference>
<dbReference type="RefSeq" id="XP_013254762.1">
    <property type="nucleotide sequence ID" value="XM_013399308.1"/>
</dbReference>
<evidence type="ECO:0000259" key="3">
    <source>
        <dbReference type="SMART" id="SM00993"/>
    </source>
</evidence>
<dbReference type="Pfam" id="PF08265">
    <property type="entry name" value="YL1_C"/>
    <property type="match status" value="1"/>
</dbReference>
<evidence type="ECO:0000256" key="2">
    <source>
        <dbReference type="SAM" id="MobiDB-lite"/>
    </source>
</evidence>
<feature type="region of interest" description="Disordered" evidence="2">
    <location>
        <begin position="1"/>
        <end position="221"/>
    </location>
</feature>
<feature type="compositionally biased region" description="Low complexity" evidence="2">
    <location>
        <begin position="362"/>
        <end position="375"/>
    </location>
</feature>
<feature type="compositionally biased region" description="Basic and acidic residues" evidence="2">
    <location>
        <begin position="451"/>
        <end position="461"/>
    </location>
</feature>
<dbReference type="GeneID" id="25286695"/>
<dbReference type="VEuPathDB" id="FungiDB:A1O9_11799"/>
<accession>A0A072NXL5</accession>
<dbReference type="InterPro" id="IPR013272">
    <property type="entry name" value="Vps72/YL1_C"/>
</dbReference>
<reference evidence="4 5" key="1">
    <citation type="submission" date="2013-03" db="EMBL/GenBank/DDBJ databases">
        <title>The Genome Sequence of Exophiala aquamarina CBS 119918.</title>
        <authorList>
            <consortium name="The Broad Institute Genomics Platform"/>
            <person name="Cuomo C."/>
            <person name="de Hoog S."/>
            <person name="Gorbushina A."/>
            <person name="Walker B."/>
            <person name="Young S.K."/>
            <person name="Zeng Q."/>
            <person name="Gargeya S."/>
            <person name="Fitzgerald M."/>
            <person name="Haas B."/>
            <person name="Abouelleil A."/>
            <person name="Allen A.W."/>
            <person name="Alvarado L."/>
            <person name="Arachchi H.M."/>
            <person name="Berlin A.M."/>
            <person name="Chapman S.B."/>
            <person name="Gainer-Dewar J."/>
            <person name="Goldberg J."/>
            <person name="Griggs A."/>
            <person name="Gujja S."/>
            <person name="Hansen M."/>
            <person name="Howarth C."/>
            <person name="Imamovic A."/>
            <person name="Ireland A."/>
            <person name="Larimer J."/>
            <person name="McCowan C."/>
            <person name="Murphy C."/>
            <person name="Pearson M."/>
            <person name="Poon T.W."/>
            <person name="Priest M."/>
            <person name="Roberts A."/>
            <person name="Saif S."/>
            <person name="Shea T."/>
            <person name="Sisk P."/>
            <person name="Sykes S."/>
            <person name="Wortman J."/>
            <person name="Nusbaum C."/>
            <person name="Birren B."/>
        </authorList>
    </citation>
    <scope>NUCLEOTIDE SEQUENCE [LARGE SCALE GENOMIC DNA]</scope>
    <source>
        <strain evidence="4 5">CBS 119918</strain>
    </source>
</reference>
<feature type="region of interest" description="Disordered" evidence="2">
    <location>
        <begin position="293"/>
        <end position="589"/>
    </location>
</feature>
<dbReference type="OrthoDB" id="3942062at2759"/>
<protein>
    <recommendedName>
        <fullName evidence="3">Vps72/YL1 C-terminal domain-containing protein</fullName>
    </recommendedName>
</protein>
<keyword evidence="5" id="KW-1185">Reference proteome</keyword>
<evidence type="ECO:0000313" key="5">
    <source>
        <dbReference type="Proteomes" id="UP000027920"/>
    </source>
</evidence>
<dbReference type="STRING" id="1182545.A0A072NXL5"/>
<evidence type="ECO:0000313" key="4">
    <source>
        <dbReference type="EMBL" id="KEF52172.1"/>
    </source>
</evidence>
<feature type="compositionally biased region" description="Low complexity" evidence="2">
    <location>
        <begin position="491"/>
        <end position="505"/>
    </location>
</feature>
<comment type="caution">
    <text evidence="4">The sequence shown here is derived from an EMBL/GenBank/DDBJ whole genome shotgun (WGS) entry which is preliminary data.</text>
</comment>